<keyword evidence="2" id="KW-0813">Transport</keyword>
<dbReference type="EMBL" id="JADGKB010000035">
    <property type="protein sequence ID" value="KAJ3257728.1"/>
    <property type="molecule type" value="Genomic_DNA"/>
</dbReference>
<evidence type="ECO:0000256" key="2">
    <source>
        <dbReference type="ARBA" id="ARBA00022448"/>
    </source>
</evidence>
<accession>A0AAD5UHD0</accession>
<evidence type="ECO:0000256" key="1">
    <source>
        <dbReference type="ARBA" id="ARBA00004123"/>
    </source>
</evidence>
<gene>
    <name evidence="7" type="primary">NUP54</name>
    <name evidence="7" type="ORF">HK103_004355</name>
</gene>
<keyword evidence="3" id="KW-0539">Nucleus</keyword>
<dbReference type="AlphaFoldDB" id="A0AAD5UHD0"/>
<keyword evidence="8" id="KW-1185">Reference proteome</keyword>
<comment type="caution">
    <text evidence="7">The sequence shown here is derived from an EMBL/GenBank/DDBJ whole genome shotgun (WGS) entry which is preliminary data.</text>
</comment>
<organism evidence="7 8">
    <name type="scientific">Boothiomyces macroporosus</name>
    <dbReference type="NCBI Taxonomy" id="261099"/>
    <lineage>
        <taxon>Eukaryota</taxon>
        <taxon>Fungi</taxon>
        <taxon>Fungi incertae sedis</taxon>
        <taxon>Chytridiomycota</taxon>
        <taxon>Chytridiomycota incertae sedis</taxon>
        <taxon>Chytridiomycetes</taxon>
        <taxon>Rhizophydiales</taxon>
        <taxon>Terramycetaceae</taxon>
        <taxon>Boothiomyces</taxon>
    </lineage>
</organism>
<dbReference type="Gene3D" id="1.20.5.490">
    <property type="entry name" value="Single helix bin"/>
    <property type="match status" value="1"/>
</dbReference>
<feature type="compositionally biased region" description="Polar residues" evidence="5">
    <location>
        <begin position="1"/>
        <end position="26"/>
    </location>
</feature>
<dbReference type="InterPro" id="IPR024864">
    <property type="entry name" value="Nup54/Nup57/Nup44"/>
</dbReference>
<evidence type="ECO:0000313" key="8">
    <source>
        <dbReference type="Proteomes" id="UP001210925"/>
    </source>
</evidence>
<evidence type="ECO:0000256" key="5">
    <source>
        <dbReference type="SAM" id="MobiDB-lite"/>
    </source>
</evidence>
<feature type="region of interest" description="Disordered" evidence="5">
    <location>
        <begin position="1"/>
        <end position="33"/>
    </location>
</feature>
<feature type="domain" description="Nucleoporin Nup54 alpha-helical" evidence="6">
    <location>
        <begin position="212"/>
        <end position="339"/>
    </location>
</feature>
<evidence type="ECO:0000256" key="4">
    <source>
        <dbReference type="SAM" id="Coils"/>
    </source>
</evidence>
<dbReference type="InterPro" id="IPR025712">
    <property type="entry name" value="Nup54_alpha-helical_dom"/>
</dbReference>
<dbReference type="PANTHER" id="PTHR13000:SF0">
    <property type="entry name" value="NUCLEOPORIN P54"/>
    <property type="match status" value="1"/>
</dbReference>
<reference evidence="7" key="1">
    <citation type="submission" date="2020-05" db="EMBL/GenBank/DDBJ databases">
        <title>Phylogenomic resolution of chytrid fungi.</title>
        <authorList>
            <person name="Stajich J.E."/>
            <person name="Amses K."/>
            <person name="Simmons R."/>
            <person name="Seto K."/>
            <person name="Myers J."/>
            <person name="Bonds A."/>
            <person name="Quandt C.A."/>
            <person name="Barry K."/>
            <person name="Liu P."/>
            <person name="Grigoriev I."/>
            <person name="Longcore J.E."/>
            <person name="James T.Y."/>
        </authorList>
    </citation>
    <scope>NUCLEOTIDE SEQUENCE</scope>
    <source>
        <strain evidence="7">PLAUS21</strain>
    </source>
</reference>
<dbReference type="GO" id="GO:0036228">
    <property type="term" value="P:protein localization to nuclear inner membrane"/>
    <property type="evidence" value="ECO:0007669"/>
    <property type="project" value="TreeGrafter"/>
</dbReference>
<dbReference type="GO" id="GO:0006999">
    <property type="term" value="P:nuclear pore organization"/>
    <property type="evidence" value="ECO:0007669"/>
    <property type="project" value="TreeGrafter"/>
</dbReference>
<feature type="coiled-coil region" evidence="4">
    <location>
        <begin position="237"/>
        <end position="264"/>
    </location>
</feature>
<name>A0AAD5UHD0_9FUNG</name>
<evidence type="ECO:0000256" key="3">
    <source>
        <dbReference type="ARBA" id="ARBA00023242"/>
    </source>
</evidence>
<evidence type="ECO:0000259" key="6">
    <source>
        <dbReference type="Pfam" id="PF13874"/>
    </source>
</evidence>
<keyword evidence="4" id="KW-0175">Coiled coil</keyword>
<sequence>MFGQPAANTFGANTQGNSLFGQSNTNTTGAFGGTTQTGGFGQPTTGTTFGQPATGTTFGQPATGTTFGQPATGTTFGQPANNTFGQPTSNTFGNQTTTGFGASTFGQNKPTLTLNTGVNQPKPTTSLFGNTQTNTGFGQNKTGFGQSNIFGGQPAQQTNMFGQSTFGQQQNQFQSQTFQNNNQQAQALDQVKAAASAFDPSSPACVFKVLLAQQQNPDPTCMVPVLAVGFDGLKKRSEIQNEQLATHKEKLAEIQEKIVKLEQTRTISTIIKIEEYKRKHRQLVHKVFQLLKSVQLLRNKGYILRPEEEALITRLISMDRDLAKPSVFRGRINEIWAQVQQFKDVEPVSVSIDPQSIKPLYSALEGMGKGLMELTNVCREDDSTLSQIERAYMEASLK</sequence>
<comment type="subcellular location">
    <subcellularLocation>
        <location evidence="1">Nucleus</location>
    </subcellularLocation>
</comment>
<dbReference type="GO" id="GO:0006607">
    <property type="term" value="P:NLS-bearing protein import into nucleus"/>
    <property type="evidence" value="ECO:0007669"/>
    <property type="project" value="TreeGrafter"/>
</dbReference>
<proteinExistence type="predicted"/>
<dbReference type="PANTHER" id="PTHR13000">
    <property type="entry name" value="NUCLEOPORIN P54"/>
    <property type="match status" value="1"/>
</dbReference>
<evidence type="ECO:0000313" key="7">
    <source>
        <dbReference type="EMBL" id="KAJ3257728.1"/>
    </source>
</evidence>
<protein>
    <submittedName>
        <fullName evidence="7">Nuclear pore complex protein Nup54</fullName>
    </submittedName>
</protein>
<dbReference type="Proteomes" id="UP001210925">
    <property type="component" value="Unassembled WGS sequence"/>
</dbReference>
<dbReference type="Pfam" id="PF13874">
    <property type="entry name" value="Nup54"/>
    <property type="match status" value="1"/>
</dbReference>
<dbReference type="GO" id="GO:0017056">
    <property type="term" value="F:structural constituent of nuclear pore"/>
    <property type="evidence" value="ECO:0007669"/>
    <property type="project" value="TreeGrafter"/>
</dbReference>
<dbReference type="GO" id="GO:0044613">
    <property type="term" value="C:nuclear pore central transport channel"/>
    <property type="evidence" value="ECO:0007669"/>
    <property type="project" value="TreeGrafter"/>
</dbReference>